<dbReference type="Pfam" id="PF01835">
    <property type="entry name" value="MG2"/>
    <property type="match status" value="1"/>
</dbReference>
<organism evidence="5 6">
    <name type="scientific">Marinifilum caeruleilacunae</name>
    <dbReference type="NCBI Taxonomy" id="2499076"/>
    <lineage>
        <taxon>Bacteria</taxon>
        <taxon>Pseudomonadati</taxon>
        <taxon>Bacteroidota</taxon>
        <taxon>Bacteroidia</taxon>
        <taxon>Marinilabiliales</taxon>
        <taxon>Marinifilaceae</taxon>
    </lineage>
</organism>
<dbReference type="CDD" id="cd02891">
    <property type="entry name" value="A2M_like"/>
    <property type="match status" value="1"/>
</dbReference>
<accession>A0ABX1WX33</accession>
<dbReference type="Pfam" id="PF17962">
    <property type="entry name" value="bMG6"/>
    <property type="match status" value="1"/>
</dbReference>
<dbReference type="InterPro" id="IPR001599">
    <property type="entry name" value="Macroglobln_a2"/>
</dbReference>
<dbReference type="EMBL" id="RZNH01000021">
    <property type="protein sequence ID" value="NOU60688.1"/>
    <property type="molecule type" value="Genomic_DNA"/>
</dbReference>
<feature type="domain" description="Alpha-2-macroglobulin" evidence="4">
    <location>
        <begin position="1205"/>
        <end position="1294"/>
    </location>
</feature>
<dbReference type="InterPro" id="IPR002890">
    <property type="entry name" value="MG2"/>
</dbReference>
<dbReference type="Gene3D" id="1.50.10.20">
    <property type="match status" value="1"/>
</dbReference>
<dbReference type="Pfam" id="PF07703">
    <property type="entry name" value="A2M_BRD"/>
    <property type="match status" value="1"/>
</dbReference>
<feature type="domain" description="Alpha-2-macroglobulin bait region" evidence="3">
    <location>
        <begin position="1000"/>
        <end position="1142"/>
    </location>
</feature>
<dbReference type="InterPro" id="IPR051802">
    <property type="entry name" value="YfhM-like"/>
</dbReference>
<dbReference type="InterPro" id="IPR041203">
    <property type="entry name" value="Bact_A2M_MG5"/>
</dbReference>
<dbReference type="InterPro" id="IPR008930">
    <property type="entry name" value="Terpenoid_cyclase/PrenylTrfase"/>
</dbReference>
<proteinExistence type="inferred from homology"/>
<dbReference type="InterPro" id="IPR021868">
    <property type="entry name" value="Alpha_2_Macroglob_MG3"/>
</dbReference>
<dbReference type="InterPro" id="IPR011625">
    <property type="entry name" value="A2M_N_BRD"/>
</dbReference>
<dbReference type="Gene3D" id="2.60.40.1930">
    <property type="match status" value="1"/>
</dbReference>
<dbReference type="Pfam" id="PF07678">
    <property type="entry name" value="TED_complement"/>
    <property type="match status" value="1"/>
</dbReference>
<evidence type="ECO:0000256" key="2">
    <source>
        <dbReference type="ARBA" id="ARBA00022729"/>
    </source>
</evidence>
<keyword evidence="6" id="KW-1185">Reference proteome</keyword>
<name>A0ABX1WX33_9BACT</name>
<evidence type="ECO:0000313" key="6">
    <source>
        <dbReference type="Proteomes" id="UP000732105"/>
    </source>
</evidence>
<dbReference type="InterPro" id="IPR047565">
    <property type="entry name" value="Alpha-macroglob_thiol-ester_cl"/>
</dbReference>
<dbReference type="Proteomes" id="UP000732105">
    <property type="component" value="Unassembled WGS sequence"/>
</dbReference>
<dbReference type="Pfam" id="PF17972">
    <property type="entry name" value="bMG5"/>
    <property type="match status" value="1"/>
</dbReference>
<comment type="similarity">
    <text evidence="1">Belongs to the protease inhibitor I39 (alpha-2-macroglobulin) family. Bacterial alpha-2-macroglobulin subfamily.</text>
</comment>
<dbReference type="PANTHER" id="PTHR40094">
    <property type="entry name" value="ALPHA-2-MACROGLOBULIN HOMOLOG"/>
    <property type="match status" value="1"/>
</dbReference>
<reference evidence="5 6" key="1">
    <citation type="submission" date="2018-12" db="EMBL/GenBank/DDBJ databases">
        <title>Marinifilum JC070 sp. nov., a marine bacterium isolated from Yongle Blue Hole in the South China Sea.</title>
        <authorList>
            <person name="Fu T."/>
        </authorList>
    </citation>
    <scope>NUCLEOTIDE SEQUENCE [LARGE SCALE GENOMIC DNA]</scope>
    <source>
        <strain evidence="5 6">JC070</strain>
    </source>
</reference>
<evidence type="ECO:0008006" key="7">
    <source>
        <dbReference type="Google" id="ProtNLM"/>
    </source>
</evidence>
<sequence>MANIMLTLQILSINKMRKIFCLLIMPLLLLTAVNSCKKKVTKRKVDPGFGQYIAAFTSGVVSAESVIEIRLVNDYNKAIEPGQELEAGIFSISPKLGGKAYWKDPRTIEFRADSRMKSGGVYNVNVKIGKLMEVPEKYQNLKFNFQVIKQSFNFTGEGLQSYDKTDMLSQKYKGYLTTADIINDDEIESVLTASLDGEEKPISWTHSGDGKTHHFVVDSLLRTEDKRELIVRWDGERIGIKESGKQEVEIPALNVFKLMSATVIQQPEQYVSLRFSDPLKKDQNLKGLIRIDAQSSFKFIIDGNEVRAYPQYRLAGKRTIEIEEGIKNALDYSLTKSKKLELIFENIKPAVRLLGKGVISPSSQGLILPFEAVSLKAVDLRVIEIFENNVHQFLQDNRMGGNEKLRRVGRLILQKRVDLGKNEAIDLRKWNAHTIDVAGFIDVNPGAIYRLELRFRKEYSLYGCEDEKEKDSNLASVDEMIAEQELENEMKQWDKPGWYDDYYYPNGYEWNERENPCHVSYYRSGRFINRNIFASDLGLIAKAGNDKSITFAVTNLLSAQPEVGVELEVYNYQKQLMARLKSDDQGFASVQLDRKPFLLVAKKGKQRGYLRLDDGSSLSLSNFDVGGVRIQKGIKGFIYGERGVWRPGDKLFLTFVLEDAGKTLPENHPVVFELINPEGQTVVHRVSTSGVNGFYSFNCETDAEAPTGNWMARVKVGGASFSKRIKIETVKPNRLKINLDFGTEILKSKASGQNLDMEVKWLHGATARNLKSNVSLKFAPTKTSFKNYKAYIFDDPAKEFDADEQVVFEGKIDQNGKAIVPLKLKGNKSAPGMLNANFITKVFEEGGDFSIDMQKVKFAPYNSFVGMQMPESERGWYLTDRDHELKIATVDADGNPVDRKKIVVKVYKIGWRWWWDSGEENLASYIRRSSTRIIDYKTISTKNGQATYKLNIEYNDWTDYGRYLIQVFDQESGHSTGTTAYFSEYYGRSPEGMPGNASLLSFVSDKDKYEVGEEAMVTIPSSKTGKALVSIETGAKVLDAFWVETDSRESKFSFEITPEMAPNAYINVSLIQPHANVENDLPIRMYGVIPIKVEDPDTKLNPQIDMPEVLEPEKEFVVNVSEKDGKPMTYTIAVVDDGLLDLTRFRTPNPWHTFYAREALGVKTWDMFDMVMGAFGARLENAFAIGGDEDLKGKKQAKANRFKPVVMFYGPFTLHSGDSKKHRIEMPNYVGSVRTMVVAGNKGAYGNAQKTSKVRKPLMVLATLPRVVGPKESVKLPVTVFAMDPKVKNVKLRIEPNEFLLPQDGTEKAIVFEKTGEQVVNFDLNVAAKLGIAKVKVIAESGNLKATYDIELDVRNPNPRVVNVTDTLLNQGESFQMEVNLPGMQGTNKAVLELSNIPPIDFGRRLEYLIDYPHGCIEQTTSSVFPQMYLDGIVELTADQKVRIEENVRAGLSRLLKFQLANGGFSYWPGGYSADSWGTSYAGHFMLMAEEKGYTLPIGLRSSWLKYQKSAAKSWKKSSYSGYYYRRNDLLQAYRLYTLALADVPDLASMNRLREQTKLSDDAKWRLAAAYRIIGKQEVAEELISGLSTEVKTYREHSGSFGSSLRDKAMILETLSLLNQRTKAFPLVKEISERLSGDSWMSTQTTAYCLVAMAEFAGGETPGQMSFAYTINGKSEEMISYSPVKQIPIDLKSGKPNVKIENLSDGVLYTRVVASGIPVAGDSTAVEKNLKLRIVYKDMQGNAIDVSKLQQGTDFKAEVSIENPSVNKYEQMALTQIFPSGWEILNTRFGEVDQVNENDMPDYQDIRDDRVYSYFGLDRYKDKTFTISLTAAYVGKYYLPTISCEAMYDNNINARKPGQWVEVVK</sequence>
<keyword evidence="2" id="KW-0732">Signal</keyword>
<dbReference type="SMART" id="SM01359">
    <property type="entry name" value="A2M_N_2"/>
    <property type="match status" value="1"/>
</dbReference>
<dbReference type="Pfam" id="PF11974">
    <property type="entry name" value="bMG3"/>
    <property type="match status" value="1"/>
</dbReference>
<dbReference type="SUPFAM" id="SSF48239">
    <property type="entry name" value="Terpenoid cyclases/Protein prenyltransferases"/>
    <property type="match status" value="1"/>
</dbReference>
<evidence type="ECO:0000256" key="1">
    <source>
        <dbReference type="ARBA" id="ARBA00010556"/>
    </source>
</evidence>
<gene>
    <name evidence="5" type="ORF">ELS83_12730</name>
</gene>
<dbReference type="Pfam" id="PF00207">
    <property type="entry name" value="A2M"/>
    <property type="match status" value="1"/>
</dbReference>
<protein>
    <recommendedName>
        <fullName evidence="7">Alpha-2-macroglobulin</fullName>
    </recommendedName>
</protein>
<evidence type="ECO:0000259" key="4">
    <source>
        <dbReference type="SMART" id="SM01360"/>
    </source>
</evidence>
<evidence type="ECO:0000259" key="3">
    <source>
        <dbReference type="SMART" id="SM01359"/>
    </source>
</evidence>
<dbReference type="PANTHER" id="PTHR40094:SF1">
    <property type="entry name" value="UBIQUITIN DOMAIN-CONTAINING PROTEIN"/>
    <property type="match status" value="1"/>
</dbReference>
<comment type="caution">
    <text evidence="5">The sequence shown here is derived from an EMBL/GenBank/DDBJ whole genome shotgun (WGS) entry which is preliminary data.</text>
</comment>
<evidence type="ECO:0000313" key="5">
    <source>
        <dbReference type="EMBL" id="NOU60688.1"/>
    </source>
</evidence>
<dbReference type="InterPro" id="IPR041462">
    <property type="entry name" value="Bact_A2M_MG6"/>
</dbReference>
<dbReference type="Pfam" id="PF17973">
    <property type="entry name" value="bMG10"/>
    <property type="match status" value="1"/>
</dbReference>
<dbReference type="InterPro" id="IPR011626">
    <property type="entry name" value="Alpha-macroglobulin_TED"/>
</dbReference>
<dbReference type="SMART" id="SM01360">
    <property type="entry name" value="A2M"/>
    <property type="match status" value="1"/>
</dbReference>
<dbReference type="InterPro" id="IPR041246">
    <property type="entry name" value="Bact_MG10"/>
</dbReference>
<dbReference type="SMART" id="SM01419">
    <property type="entry name" value="Thiol-ester_cl"/>
    <property type="match status" value="1"/>
</dbReference>